<evidence type="ECO:0000313" key="3">
    <source>
        <dbReference type="Proteomes" id="UP000824334"/>
    </source>
</evidence>
<keyword evidence="3" id="KW-1185">Reference proteome</keyword>
<dbReference type="InterPro" id="IPR013024">
    <property type="entry name" value="GGCT-like"/>
</dbReference>
<dbReference type="Proteomes" id="UP000824334">
    <property type="component" value="Chromosome"/>
</dbReference>
<feature type="domain" description="Gamma-glutamylcyclotransferase AIG2-like" evidence="1">
    <location>
        <begin position="6"/>
        <end position="111"/>
    </location>
</feature>
<sequence>MPAVLLFSYGTLQDPAVQMANFGRLLEGTADQLVGFMRSLVEITDPEVVAESGLTHHPIVRASNDPADRIDGTVFRITEDELVAADAYEVDDYRRVSVKLASGLEAWVYIAA</sequence>
<gene>
    <name evidence="2" type="ORF">KWG56_16115</name>
</gene>
<dbReference type="CDD" id="cd06661">
    <property type="entry name" value="GGCT_like"/>
    <property type="match status" value="1"/>
</dbReference>
<reference evidence="2 3" key="1">
    <citation type="submission" date="2021-07" db="EMBL/GenBank/DDBJ databases">
        <title>Isolation and characterization of bacteria from a gold mining with a capacity of golden bioaccumulation.</title>
        <authorList>
            <person name="Yang X.J."/>
        </authorList>
    </citation>
    <scope>NUCLEOTIDE SEQUENCE [LARGE SCALE GENOMIC DNA]</scope>
    <source>
        <strain evidence="2 3">Au29</strain>
    </source>
</reference>
<protein>
    <submittedName>
        <fullName evidence="2">Gamma-glutamylcyclotransferase</fullName>
    </submittedName>
</protein>
<evidence type="ECO:0000313" key="2">
    <source>
        <dbReference type="EMBL" id="QYC10067.1"/>
    </source>
</evidence>
<name>A0ABX8TJ46_9CAUL</name>
<dbReference type="Pfam" id="PF06094">
    <property type="entry name" value="GGACT"/>
    <property type="match status" value="1"/>
</dbReference>
<evidence type="ECO:0000259" key="1">
    <source>
        <dbReference type="Pfam" id="PF06094"/>
    </source>
</evidence>
<dbReference type="InterPro" id="IPR009288">
    <property type="entry name" value="AIG2-like_dom"/>
</dbReference>
<dbReference type="GeneID" id="94376815"/>
<dbReference type="EMBL" id="CP080034">
    <property type="protein sequence ID" value="QYC10067.1"/>
    <property type="molecule type" value="Genomic_DNA"/>
</dbReference>
<dbReference type="RefSeq" id="WP_219352909.1">
    <property type="nucleotide sequence ID" value="NZ_CP080034.1"/>
</dbReference>
<accession>A0ABX8TJ46</accession>
<proteinExistence type="predicted"/>
<organism evidence="2 3">
    <name type="scientific">Brevundimonas nasdae</name>
    <dbReference type="NCBI Taxonomy" id="172043"/>
    <lineage>
        <taxon>Bacteria</taxon>
        <taxon>Pseudomonadati</taxon>
        <taxon>Pseudomonadota</taxon>
        <taxon>Alphaproteobacteria</taxon>
        <taxon>Caulobacterales</taxon>
        <taxon>Caulobacteraceae</taxon>
        <taxon>Brevundimonas</taxon>
    </lineage>
</organism>